<accession>A0A426TRZ9</accession>
<dbReference type="SUPFAM" id="SSF56436">
    <property type="entry name" value="C-type lectin-like"/>
    <property type="match status" value="1"/>
</dbReference>
<evidence type="ECO:0000259" key="1">
    <source>
        <dbReference type="PROSITE" id="PS50837"/>
    </source>
</evidence>
<dbReference type="SMART" id="SM00382">
    <property type="entry name" value="AAA"/>
    <property type="match status" value="1"/>
</dbReference>
<dbReference type="Proteomes" id="UP000280307">
    <property type="component" value="Unassembled WGS sequence"/>
</dbReference>
<reference evidence="2 3" key="1">
    <citation type="submission" date="2018-12" db="EMBL/GenBank/DDBJ databases">
        <title>Genome Sequence of Candidatus Viridilinea halotolerans isolated from saline sulfide-rich spring.</title>
        <authorList>
            <person name="Grouzdev D.S."/>
            <person name="Burganskaya E.I."/>
            <person name="Krutkina M.S."/>
            <person name="Sukhacheva M.V."/>
            <person name="Gorlenko V.M."/>
        </authorList>
    </citation>
    <scope>NUCLEOTIDE SEQUENCE [LARGE SCALE GENOMIC DNA]</scope>
    <source>
        <strain evidence="2">Chok-6</strain>
    </source>
</reference>
<dbReference type="Pfam" id="PF03781">
    <property type="entry name" value="FGE-sulfatase"/>
    <property type="match status" value="1"/>
</dbReference>
<dbReference type="AlphaFoldDB" id="A0A426TRZ9"/>
<feature type="domain" description="NACHT" evidence="1">
    <location>
        <begin position="265"/>
        <end position="407"/>
    </location>
</feature>
<organism evidence="2 3">
    <name type="scientific">Candidatus Viridilinea halotolerans</name>
    <dbReference type="NCBI Taxonomy" id="2491704"/>
    <lineage>
        <taxon>Bacteria</taxon>
        <taxon>Bacillati</taxon>
        <taxon>Chloroflexota</taxon>
        <taxon>Chloroflexia</taxon>
        <taxon>Chloroflexales</taxon>
        <taxon>Chloroflexineae</taxon>
        <taxon>Oscillochloridaceae</taxon>
        <taxon>Candidatus Viridilinea</taxon>
    </lineage>
</organism>
<dbReference type="GO" id="GO:0120147">
    <property type="term" value="F:formylglycine-generating oxidase activity"/>
    <property type="evidence" value="ECO:0007669"/>
    <property type="project" value="TreeGrafter"/>
</dbReference>
<dbReference type="InterPro" id="IPR016187">
    <property type="entry name" value="CTDL_fold"/>
</dbReference>
<dbReference type="PANTHER" id="PTHR23150">
    <property type="entry name" value="SULFATASE MODIFYING FACTOR 1, 2"/>
    <property type="match status" value="1"/>
</dbReference>
<dbReference type="SUPFAM" id="SSF52540">
    <property type="entry name" value="P-loop containing nucleoside triphosphate hydrolases"/>
    <property type="match status" value="1"/>
</dbReference>
<dbReference type="Gene3D" id="3.90.1580.10">
    <property type="entry name" value="paralog of FGE (formylglycine-generating enzyme)"/>
    <property type="match status" value="1"/>
</dbReference>
<dbReference type="PANTHER" id="PTHR23150:SF19">
    <property type="entry name" value="FORMYLGLYCINE-GENERATING ENZYME"/>
    <property type="match status" value="1"/>
</dbReference>
<dbReference type="InterPro" id="IPR005532">
    <property type="entry name" value="SUMF_dom"/>
</dbReference>
<dbReference type="Gene3D" id="3.40.50.300">
    <property type="entry name" value="P-loop containing nucleotide triphosphate hydrolases"/>
    <property type="match status" value="1"/>
</dbReference>
<proteinExistence type="predicted"/>
<sequence>MSDDLLARFQSLPLEEQQRLLAQSAAASSAGVDLRGAQTGDVKMGDVASRDVVKGQTEVSGTVQGLAAGAITASTIQIFFGGKPGEDGAKLLAAYLTSLLDDCQRLRLNRLTGMRQSGKEQPTQADSSLRLQDVFTSLTSDGPPHVRRTIQARVERVRRFLKRLAKAKRSPEDVAPERVITVGVAAIERKEMQQRGSDAALPFNKLRGRLPKGVGGEGHPSHPNAISEVAEAHVLSTLEHLDDAQIVTLALTRPELVLEAIYTHRRLVLLGEPGAGKSTALRYLALLLALRLAGVSCRIPGWPDDEAAPIPVVVPLGQVAAALRAGASDAYHALLQVIGDLLEAGVREGLRAHLATALRNGGVLLLCDGLDELPATTETGRAPRVLVAAALRRLAAETQARIVVTSRVLPYRAEGDWKLLPEDGWTLRTVQPLALGQTWAFVRGWYAALGQHDPDLAQGRAVQRAEALSAEIAHVPRLHPLVQSPLLLTMLAILHYNTNTVPRDRAKLYEECVLLLFDRWEPERQPGMPRERLIERLGLPTLDPLRQVIHELAYQAHLQPPGDDGRGMIGMEALEQRMFTFFKRLGSLADAEVRTQRFLAILADEDSGLLQRRGDEGYALPHLTFQEYLAACHLADQPKMLEEAYQRWCGNDRERWREALLLLMGRLHQQGKAEEKGLPWLKLLSGAKCGRNPKAATQRHWDAVLVARSYRELHERGAFAGSLLDIEAEIETPLAQATTALLHAPDAAITTADRIAAAQVLSTIGDPRYPATLAQWQAEVAQCNEKFGQPAGYWCYVRGRSYQIGGWERDKQATEIALAAFWLARYPITVAQFAPFVTVGYAPEAERWWTPNGWQWKQRNKHTEPRGWRDANYNGPNQPVIGVSWYEASAYCAWLNEQLQPRGYGVRLPTEAEWEAAAAYDAQGQRRSYPWGEAEPTPELAIYDASKLGRPAPVGCCPAGVAPCGALDLAGNVWEWTCSHGEGYPARSGVISDDFVQSKDFSLKERVVSLRGGSWYHNSTNVRCGARGRLRPGGLIGLRGFRVILSPRSHIDSDF</sequence>
<dbReference type="InterPro" id="IPR042095">
    <property type="entry name" value="SUMF_sf"/>
</dbReference>
<dbReference type="InterPro" id="IPR007111">
    <property type="entry name" value="NACHT_NTPase"/>
</dbReference>
<dbReference type="InterPro" id="IPR027417">
    <property type="entry name" value="P-loop_NTPase"/>
</dbReference>
<dbReference type="EMBL" id="RSAS01000842">
    <property type="protein sequence ID" value="RRR66579.1"/>
    <property type="molecule type" value="Genomic_DNA"/>
</dbReference>
<dbReference type="InterPro" id="IPR051043">
    <property type="entry name" value="Sulfatase_Mod_Factor_Kinase"/>
</dbReference>
<dbReference type="PROSITE" id="PS50837">
    <property type="entry name" value="NACHT"/>
    <property type="match status" value="1"/>
</dbReference>
<evidence type="ECO:0000313" key="2">
    <source>
        <dbReference type="EMBL" id="RRR66579.1"/>
    </source>
</evidence>
<evidence type="ECO:0000313" key="3">
    <source>
        <dbReference type="Proteomes" id="UP000280307"/>
    </source>
</evidence>
<gene>
    <name evidence="2" type="ORF">EI684_20465</name>
</gene>
<comment type="caution">
    <text evidence="2">The sequence shown here is derived from an EMBL/GenBank/DDBJ whole genome shotgun (WGS) entry which is preliminary data.</text>
</comment>
<dbReference type="InterPro" id="IPR003593">
    <property type="entry name" value="AAA+_ATPase"/>
</dbReference>
<protein>
    <recommendedName>
        <fullName evidence="1">NACHT domain-containing protein</fullName>
    </recommendedName>
</protein>
<name>A0A426TRZ9_9CHLR</name>